<dbReference type="PROSITE" id="PS51296">
    <property type="entry name" value="RIESKE"/>
    <property type="match status" value="1"/>
</dbReference>
<dbReference type="PATRIC" id="fig|1036673.3.peg.6574"/>
<reference evidence="7" key="1">
    <citation type="submission" date="2011-06" db="EMBL/GenBank/DDBJ databases">
        <title>Complete genome sequence of Paenibacillus mucilaginosus KNP414.</title>
        <authorList>
            <person name="Wang J."/>
            <person name="Hu S."/>
            <person name="Hu X."/>
            <person name="Zhang B."/>
            <person name="Dong D."/>
            <person name="Zhang S."/>
            <person name="Zhao K."/>
            <person name="Wu D."/>
        </authorList>
    </citation>
    <scope>NUCLEOTIDE SEQUENCE [LARGE SCALE GENOMIC DNA]</scope>
    <source>
        <strain evidence="7">KNP414</strain>
    </source>
</reference>
<name>F8FKG5_PAEMK</name>
<keyword evidence="1" id="KW-0001">2Fe-2S</keyword>
<evidence type="ECO:0000256" key="3">
    <source>
        <dbReference type="ARBA" id="ARBA00023004"/>
    </source>
</evidence>
<sequence>MKEVALGAVNEFTTFPAEVEVESKAYFVLKELDTYHLVSRTCPHAGARVESEDGELVCPLHGWTFDEHNGACLNVPVKRLASYPVEVRDGQLIAQMEE</sequence>
<dbReference type="InterPro" id="IPR036922">
    <property type="entry name" value="Rieske_2Fe-2S_sf"/>
</dbReference>
<dbReference type="Gene3D" id="2.102.10.10">
    <property type="entry name" value="Rieske [2Fe-2S] iron-sulphur domain"/>
    <property type="match status" value="1"/>
</dbReference>
<dbReference type="Proteomes" id="UP000006620">
    <property type="component" value="Chromosome"/>
</dbReference>
<dbReference type="InterPro" id="IPR017941">
    <property type="entry name" value="Rieske_2Fe-2S"/>
</dbReference>
<dbReference type="CDD" id="cd03467">
    <property type="entry name" value="Rieske"/>
    <property type="match status" value="1"/>
</dbReference>
<evidence type="ECO:0000259" key="5">
    <source>
        <dbReference type="PROSITE" id="PS51296"/>
    </source>
</evidence>
<accession>F8FKG5</accession>
<dbReference type="GO" id="GO:0046872">
    <property type="term" value="F:metal ion binding"/>
    <property type="evidence" value="ECO:0007669"/>
    <property type="project" value="UniProtKB-KW"/>
</dbReference>
<evidence type="ECO:0000256" key="1">
    <source>
        <dbReference type="ARBA" id="ARBA00022714"/>
    </source>
</evidence>
<dbReference type="Pfam" id="PF00355">
    <property type="entry name" value="Rieske"/>
    <property type="match status" value="1"/>
</dbReference>
<dbReference type="SUPFAM" id="SSF50022">
    <property type="entry name" value="ISP domain"/>
    <property type="match status" value="1"/>
</dbReference>
<gene>
    <name evidence="6" type="ordered locus">KNP414_07046</name>
</gene>
<evidence type="ECO:0000256" key="4">
    <source>
        <dbReference type="ARBA" id="ARBA00023014"/>
    </source>
</evidence>
<dbReference type="GO" id="GO:0051537">
    <property type="term" value="F:2 iron, 2 sulfur cluster binding"/>
    <property type="evidence" value="ECO:0007669"/>
    <property type="project" value="UniProtKB-KW"/>
</dbReference>
<dbReference type="RefSeq" id="WP_013920700.1">
    <property type="nucleotide sequence ID" value="NC_015690.1"/>
</dbReference>
<evidence type="ECO:0000313" key="6">
    <source>
        <dbReference type="EMBL" id="AEI45558.1"/>
    </source>
</evidence>
<dbReference type="HOGENOM" id="CLU_2331062_0_0_9"/>
<dbReference type="AlphaFoldDB" id="F8FKG5"/>
<evidence type="ECO:0000256" key="2">
    <source>
        <dbReference type="ARBA" id="ARBA00022723"/>
    </source>
</evidence>
<keyword evidence="4" id="KW-0411">Iron-sulfur</keyword>
<protein>
    <submittedName>
        <fullName evidence="6">Rieske (2Fe-2S) domain protein</fullName>
    </submittedName>
</protein>
<dbReference type="GO" id="GO:0004497">
    <property type="term" value="F:monooxygenase activity"/>
    <property type="evidence" value="ECO:0007669"/>
    <property type="project" value="UniProtKB-ARBA"/>
</dbReference>
<dbReference type="EMBL" id="CP002869">
    <property type="protein sequence ID" value="AEI45558.1"/>
    <property type="molecule type" value="Genomic_DNA"/>
</dbReference>
<keyword evidence="2" id="KW-0479">Metal-binding</keyword>
<keyword evidence="3" id="KW-0408">Iron</keyword>
<organism evidence="6 7">
    <name type="scientific">Paenibacillus mucilaginosus (strain KNP414)</name>
    <dbReference type="NCBI Taxonomy" id="1036673"/>
    <lineage>
        <taxon>Bacteria</taxon>
        <taxon>Bacillati</taxon>
        <taxon>Bacillota</taxon>
        <taxon>Bacilli</taxon>
        <taxon>Bacillales</taxon>
        <taxon>Paenibacillaceae</taxon>
        <taxon>Paenibacillus</taxon>
    </lineage>
</organism>
<reference evidence="6 7" key="2">
    <citation type="journal article" date="2013" name="Genome Announc.">
        <title>Genome Sequence of Growth-Improving Paenibacillus mucilaginosus Strain KNP414.</title>
        <authorList>
            <person name="Lu J.J."/>
            <person name="Wang J.F."/>
            <person name="Hu X.F."/>
        </authorList>
    </citation>
    <scope>NUCLEOTIDE SEQUENCE [LARGE SCALE GENOMIC DNA]</scope>
    <source>
        <strain evidence="6 7">KNP414</strain>
    </source>
</reference>
<dbReference type="KEGG" id="pms:KNP414_07046"/>
<dbReference type="GO" id="GO:0016705">
    <property type="term" value="F:oxidoreductase activity, acting on paired donors, with incorporation or reduction of molecular oxygen"/>
    <property type="evidence" value="ECO:0007669"/>
    <property type="project" value="UniProtKB-ARBA"/>
</dbReference>
<proteinExistence type="predicted"/>
<feature type="domain" description="Rieske" evidence="5">
    <location>
        <begin position="33"/>
        <end position="94"/>
    </location>
</feature>
<evidence type="ECO:0000313" key="7">
    <source>
        <dbReference type="Proteomes" id="UP000006620"/>
    </source>
</evidence>